<keyword evidence="1" id="KW-0812">Transmembrane</keyword>
<evidence type="ECO:0000313" key="3">
    <source>
        <dbReference type="Proteomes" id="UP000285456"/>
    </source>
</evidence>
<feature type="transmembrane region" description="Helical" evidence="1">
    <location>
        <begin position="72"/>
        <end position="90"/>
    </location>
</feature>
<dbReference type="AlphaFoldDB" id="A0A417YI43"/>
<evidence type="ECO:0000313" key="2">
    <source>
        <dbReference type="EMBL" id="RHW32624.1"/>
    </source>
</evidence>
<dbReference type="InterPro" id="IPR010387">
    <property type="entry name" value="QueT"/>
</dbReference>
<protein>
    <submittedName>
        <fullName evidence="2">QueT transporter family protein</fullName>
    </submittedName>
</protein>
<organism evidence="2 3">
    <name type="scientific">Oceanobacillus profundus</name>
    <dbReference type="NCBI Taxonomy" id="372463"/>
    <lineage>
        <taxon>Bacteria</taxon>
        <taxon>Bacillati</taxon>
        <taxon>Bacillota</taxon>
        <taxon>Bacilli</taxon>
        <taxon>Bacillales</taxon>
        <taxon>Bacillaceae</taxon>
        <taxon>Oceanobacillus</taxon>
    </lineage>
</organism>
<proteinExistence type="predicted"/>
<keyword evidence="1" id="KW-0472">Membrane</keyword>
<comment type="caution">
    <text evidence="2">The sequence shown here is derived from an EMBL/GenBank/DDBJ whole genome shotgun (WGS) entry which is preliminary data.</text>
</comment>
<feature type="transmembrane region" description="Helical" evidence="1">
    <location>
        <begin position="6"/>
        <end position="28"/>
    </location>
</feature>
<dbReference type="PIRSF" id="PIRSF031501">
    <property type="entry name" value="QueT"/>
    <property type="match status" value="1"/>
</dbReference>
<gene>
    <name evidence="2" type="ORF">D1B32_09865</name>
</gene>
<keyword evidence="1" id="KW-1133">Transmembrane helix</keyword>
<dbReference type="Proteomes" id="UP000285456">
    <property type="component" value="Unassembled WGS sequence"/>
</dbReference>
<sequence length="161" mass="18345">MKVRTLVVNALIAALYIAVSALIVPFGFTNIQFRISEVFNHLIVFDKRYFFGIVIGVFLYNLLFSPLGWFDLVFGVAHSAISLAIIILLAKYIKNIWVLLAANTIVFTFNMFIIAFELKLALQFPFLLTWYTTAVGEFVVLAIGIPIIYALNKRLKFNRLM</sequence>
<dbReference type="PANTHER" id="PTHR40044">
    <property type="entry name" value="INTEGRAL MEMBRANE PROTEIN-RELATED"/>
    <property type="match status" value="1"/>
</dbReference>
<feature type="transmembrane region" description="Helical" evidence="1">
    <location>
        <begin position="128"/>
        <end position="151"/>
    </location>
</feature>
<dbReference type="EMBL" id="QWEH01000005">
    <property type="protein sequence ID" value="RHW32624.1"/>
    <property type="molecule type" value="Genomic_DNA"/>
</dbReference>
<evidence type="ECO:0000256" key="1">
    <source>
        <dbReference type="SAM" id="Phobius"/>
    </source>
</evidence>
<dbReference type="PANTHER" id="PTHR40044:SF1">
    <property type="entry name" value="INTEGRAL MEMBRANE PROTEIN"/>
    <property type="match status" value="1"/>
</dbReference>
<keyword evidence="3" id="KW-1185">Reference proteome</keyword>
<dbReference type="Pfam" id="PF06177">
    <property type="entry name" value="QueT"/>
    <property type="match status" value="1"/>
</dbReference>
<reference evidence="2 3" key="1">
    <citation type="journal article" date="2007" name="Int. J. Syst. Evol. Microbiol.">
        <title>Oceanobacillus profundus sp. nov., isolated from a deep-sea sediment core.</title>
        <authorList>
            <person name="Kim Y.G."/>
            <person name="Choi D.H."/>
            <person name="Hyun S."/>
            <person name="Cho B.C."/>
        </authorList>
    </citation>
    <scope>NUCLEOTIDE SEQUENCE [LARGE SCALE GENOMIC DNA]</scope>
    <source>
        <strain evidence="2 3">DSM 18246</strain>
    </source>
</reference>
<dbReference type="OrthoDB" id="1706970at2"/>
<dbReference type="RefSeq" id="WP_118889238.1">
    <property type="nucleotide sequence ID" value="NZ_JAMAWL010000013.1"/>
</dbReference>
<name>A0A417YI43_9BACI</name>
<accession>A0A417YI43</accession>
<feature type="transmembrane region" description="Helical" evidence="1">
    <location>
        <begin position="97"/>
        <end position="116"/>
    </location>
</feature>